<dbReference type="EMBL" id="QEAN01000193">
    <property type="protein sequence ID" value="TPX43679.1"/>
    <property type="molecule type" value="Genomic_DNA"/>
</dbReference>
<feature type="compositionally biased region" description="Basic and acidic residues" evidence="2">
    <location>
        <begin position="663"/>
        <end position="674"/>
    </location>
</feature>
<sequence length="681" mass="75396">MTTARTQQQDDPLPTKPAKRVRFDVSVKDLDDDKSNGNRPLPDQQSIMSLRTVPDMVSYLTKAMSDKLQGMPGPYFKLVEYLAAKPPATFRPEPDRLSAWFRALTQIVSSLTSSYSALVIAVLDADHQCLTTETIALFNAWSTLLENLVSAHAHYIIPVCERLIHAFRKGNRPATRAHTCLKHVLHLIPTGPSVLAPIISKAFPHKAMSVTEHFHYLDGILKMIGYAPVLREHVLALAVDRAIQIDVEIQSGIDELEEEVTINDTVFEALFGPPAPCDGVTHRPSGGLDSNNNTETGGAVSDDEDEDGSDDDDEDEVAGPLVVSIRDTIQKLDAVLHLLFGYIASTTSSSPPASPLSPKYLKYSPKNKSGSSNNVSPLLNLFPSLLDVFERSLLPTHRSRYTQFLWFYACSLDSTLPDAFLACLVQRAFDDSTSPAIRVSASAYIGSFLARASYLSPSLVKTCISLLNEWSVKYAQQADRNTGFVAVASNADESKRHLVFYSAVQSIMYTFCFRWREFMCNEEGDVVHKHRFPPELAGLENVLRNTRLNPLKYCAAPIVNEFATLTSELEISFLFTLLESNRRSQSNSPTVARQDATSPTTSSNADGQAASQPADSDSKVVPSEVLDTFFPFDPFHLPKSKKFVDGIYITWRSRDDEEEESRDESKHHPGRDTNGEVQSGV</sequence>
<dbReference type="OrthoDB" id="26970at2759"/>
<dbReference type="GO" id="GO:0001181">
    <property type="term" value="F:RNA polymerase I general transcription initiation factor activity"/>
    <property type="evidence" value="ECO:0007669"/>
    <property type="project" value="InterPro"/>
</dbReference>
<feature type="region of interest" description="Disordered" evidence="2">
    <location>
        <begin position="653"/>
        <end position="681"/>
    </location>
</feature>
<feature type="compositionally biased region" description="Polar residues" evidence="2">
    <location>
        <begin position="585"/>
        <end position="615"/>
    </location>
</feature>
<dbReference type="Proteomes" id="UP000317494">
    <property type="component" value="Unassembled WGS sequence"/>
</dbReference>
<accession>A0A507D624</accession>
<comment type="caution">
    <text evidence="4">The sequence shown here is derived from an EMBL/GenBank/DDBJ whole genome shotgun (WGS) entry which is preliminary data.</text>
</comment>
<feature type="compositionally biased region" description="Acidic residues" evidence="2">
    <location>
        <begin position="301"/>
        <end position="316"/>
    </location>
</feature>
<evidence type="ECO:0000313" key="6">
    <source>
        <dbReference type="Proteomes" id="UP000320475"/>
    </source>
</evidence>
<dbReference type="InterPro" id="IPR016024">
    <property type="entry name" value="ARM-type_fold"/>
</dbReference>
<dbReference type="InterPro" id="IPR007991">
    <property type="entry name" value="RNA_pol_I_trans_ini_fac_RRN3"/>
</dbReference>
<gene>
    <name evidence="4" type="ORF">SeLEV6574_g03052</name>
    <name evidence="3" type="ORF">SeMB42_g04633</name>
</gene>
<evidence type="ECO:0000313" key="5">
    <source>
        <dbReference type="Proteomes" id="UP000317494"/>
    </source>
</evidence>
<feature type="compositionally biased region" description="Polar residues" evidence="2">
    <location>
        <begin position="1"/>
        <end position="10"/>
    </location>
</feature>
<dbReference type="Proteomes" id="UP000320475">
    <property type="component" value="Unassembled WGS sequence"/>
</dbReference>
<dbReference type="GO" id="GO:0006361">
    <property type="term" value="P:transcription initiation at RNA polymerase I promoter"/>
    <property type="evidence" value="ECO:0007669"/>
    <property type="project" value="InterPro"/>
</dbReference>
<reference evidence="5 6" key="1">
    <citation type="journal article" date="2019" name="Sci. Rep.">
        <title>Comparative genomics of chytrid fungi reveal insights into the obligate biotrophic and pathogenic lifestyle of Synchytrium endobioticum.</title>
        <authorList>
            <person name="van de Vossenberg B.T.L.H."/>
            <person name="Warris S."/>
            <person name="Nguyen H.D.T."/>
            <person name="van Gent-Pelzer M.P.E."/>
            <person name="Joly D.L."/>
            <person name="van de Geest H.C."/>
            <person name="Bonants P.J.M."/>
            <person name="Smith D.S."/>
            <person name="Levesque C.A."/>
            <person name="van der Lee T.A.J."/>
        </authorList>
    </citation>
    <scope>NUCLEOTIDE SEQUENCE [LARGE SCALE GENOMIC DNA]</scope>
    <source>
        <strain evidence="4 6">LEV6574</strain>
        <strain evidence="3 5">MB42</strain>
    </source>
</reference>
<dbReference type="Pfam" id="PF05327">
    <property type="entry name" value="RRN3"/>
    <property type="match status" value="1"/>
</dbReference>
<name>A0A507D624_9FUNG</name>
<dbReference type="SUPFAM" id="SSF48371">
    <property type="entry name" value="ARM repeat"/>
    <property type="match status" value="1"/>
</dbReference>
<dbReference type="GO" id="GO:0001042">
    <property type="term" value="F:RNA polymerase I core binding"/>
    <property type="evidence" value="ECO:0007669"/>
    <property type="project" value="TreeGrafter"/>
</dbReference>
<evidence type="ECO:0000313" key="3">
    <source>
        <dbReference type="EMBL" id="TPX43679.1"/>
    </source>
</evidence>
<feature type="region of interest" description="Disordered" evidence="2">
    <location>
        <begin position="278"/>
        <end position="316"/>
    </location>
</feature>
<dbReference type="PANTHER" id="PTHR12790">
    <property type="entry name" value="TRANSCRIPTION INITIATION FACTOR IA RRN3"/>
    <property type="match status" value="1"/>
</dbReference>
<dbReference type="PANTHER" id="PTHR12790:SF0">
    <property type="entry name" value="RNA POLYMERASE I-SPECIFIC TRANSCRIPTION INITIATION FACTOR RRN3-RELATED"/>
    <property type="match status" value="1"/>
</dbReference>
<proteinExistence type="inferred from homology"/>
<keyword evidence="5" id="KW-1185">Reference proteome</keyword>
<comment type="similarity">
    <text evidence="1">Belongs to the RRN3 family.</text>
</comment>
<feature type="region of interest" description="Disordered" evidence="2">
    <location>
        <begin position="585"/>
        <end position="619"/>
    </location>
</feature>
<protein>
    <recommendedName>
        <fullName evidence="7">RNA polymerase I-specific transcription initiation factor RRN3</fullName>
    </recommendedName>
</protein>
<feature type="region of interest" description="Disordered" evidence="2">
    <location>
        <begin position="1"/>
        <end position="45"/>
    </location>
</feature>
<dbReference type="VEuPathDB" id="FungiDB:SeMB42_g04633"/>
<organism evidence="4 6">
    <name type="scientific">Synchytrium endobioticum</name>
    <dbReference type="NCBI Taxonomy" id="286115"/>
    <lineage>
        <taxon>Eukaryota</taxon>
        <taxon>Fungi</taxon>
        <taxon>Fungi incertae sedis</taxon>
        <taxon>Chytridiomycota</taxon>
        <taxon>Chytridiomycota incertae sedis</taxon>
        <taxon>Chytridiomycetes</taxon>
        <taxon>Synchytriales</taxon>
        <taxon>Synchytriaceae</taxon>
        <taxon>Synchytrium</taxon>
    </lineage>
</organism>
<evidence type="ECO:0008006" key="7">
    <source>
        <dbReference type="Google" id="ProtNLM"/>
    </source>
</evidence>
<feature type="compositionally biased region" description="Basic and acidic residues" evidence="2">
    <location>
        <begin position="21"/>
        <end position="36"/>
    </location>
</feature>
<evidence type="ECO:0000313" key="4">
    <source>
        <dbReference type="EMBL" id="TPX46775.1"/>
    </source>
</evidence>
<dbReference type="STRING" id="286115.A0A507D624"/>
<dbReference type="GO" id="GO:0005634">
    <property type="term" value="C:nucleus"/>
    <property type="evidence" value="ECO:0007669"/>
    <property type="project" value="TreeGrafter"/>
</dbReference>
<evidence type="ECO:0000256" key="1">
    <source>
        <dbReference type="ARBA" id="ARBA00010098"/>
    </source>
</evidence>
<evidence type="ECO:0000256" key="2">
    <source>
        <dbReference type="SAM" id="MobiDB-lite"/>
    </source>
</evidence>
<dbReference type="AlphaFoldDB" id="A0A507D624"/>
<dbReference type="EMBL" id="QEAM01000095">
    <property type="protein sequence ID" value="TPX46775.1"/>
    <property type="molecule type" value="Genomic_DNA"/>
</dbReference>